<dbReference type="GO" id="GO:0005576">
    <property type="term" value="C:extracellular region"/>
    <property type="evidence" value="ECO:0007669"/>
    <property type="project" value="UniProtKB-SubCell"/>
</dbReference>
<evidence type="ECO:0000313" key="10">
    <source>
        <dbReference type="Proteomes" id="UP000251800"/>
    </source>
</evidence>
<evidence type="ECO:0000256" key="7">
    <source>
        <dbReference type="ARBA" id="ARBA00023326"/>
    </source>
</evidence>
<evidence type="ECO:0000256" key="4">
    <source>
        <dbReference type="ARBA" id="ARBA00022729"/>
    </source>
</evidence>
<feature type="signal peptide" evidence="8">
    <location>
        <begin position="1"/>
        <end position="29"/>
    </location>
</feature>
<evidence type="ECO:0000313" key="9">
    <source>
        <dbReference type="EMBL" id="PWN54715.1"/>
    </source>
</evidence>
<dbReference type="AlphaFoldDB" id="A0A383XQ11"/>
<evidence type="ECO:0000256" key="5">
    <source>
        <dbReference type="ARBA" id="ARBA00022801"/>
    </source>
</evidence>
<reference evidence="9 10" key="1">
    <citation type="submission" date="2018-05" db="EMBL/GenBank/DDBJ databases">
        <title>Abyssibacter profundi OUC007T gen. nov., sp. nov, a marine bacterium isolated from seawater of the Mariana Trench.</title>
        <authorList>
            <person name="Zhou S."/>
        </authorList>
    </citation>
    <scope>NUCLEOTIDE SEQUENCE [LARGE SCALE GENOMIC DNA]</scope>
    <source>
        <strain evidence="9 10">OUC007</strain>
    </source>
</reference>
<accession>A0A383XQ11</accession>
<keyword evidence="2" id="KW-0964">Secreted</keyword>
<dbReference type="InterPro" id="IPR043595">
    <property type="entry name" value="FaeB/C/D"/>
</dbReference>
<dbReference type="Gene3D" id="3.40.50.1820">
    <property type="entry name" value="alpha/beta hydrolase"/>
    <property type="match status" value="1"/>
</dbReference>
<keyword evidence="10" id="KW-1185">Reference proteome</keyword>
<sequence>MRLIRRLALLSALTGLAACLGAQPSGAIAAETVACESGLQSLSLEHDGRSRHYLLYMPAGADADRPVPLVVGLHGGWGTGEGFGEQSGLMALARSERFALALPNGIWRAWNAGSCCGRPARQQFDDVGFIAQLTNTLEAAPCIANDQTYGTGFSNGAMLLHRIVCERDDVFDAIAPVAGPLMLERCPRPSAVPALLIRGADDPRIPLLGGEYDGSYRASLRDMTQALLGRNGCDAETSDALATRGADCRRYRNCSSNRPVLACTVADTGHQWPGGQTFLASKLGPNPGRFDATEQIWRFFQHQAGR</sequence>
<gene>
    <name evidence="9" type="ORF">DEH80_15960</name>
</gene>
<comment type="caution">
    <text evidence="9">The sequence shown here is derived from an EMBL/GenBank/DDBJ whole genome shotgun (WGS) entry which is preliminary data.</text>
</comment>
<dbReference type="EMBL" id="QEQK01000019">
    <property type="protein sequence ID" value="PWN54715.1"/>
    <property type="molecule type" value="Genomic_DNA"/>
</dbReference>
<dbReference type="GO" id="GO:0030600">
    <property type="term" value="F:feruloyl esterase activity"/>
    <property type="evidence" value="ECO:0007669"/>
    <property type="project" value="InterPro"/>
</dbReference>
<dbReference type="InterPro" id="IPR029058">
    <property type="entry name" value="AB_hydrolase_fold"/>
</dbReference>
<evidence type="ECO:0000256" key="3">
    <source>
        <dbReference type="ARBA" id="ARBA00022651"/>
    </source>
</evidence>
<keyword evidence="7" id="KW-0624">Polysaccharide degradation</keyword>
<dbReference type="SUPFAM" id="SSF53474">
    <property type="entry name" value="alpha/beta-Hydrolases"/>
    <property type="match status" value="1"/>
</dbReference>
<dbReference type="RefSeq" id="WP_109721523.1">
    <property type="nucleotide sequence ID" value="NZ_QEQK01000019.1"/>
</dbReference>
<name>A0A383XQ11_9GAMM</name>
<keyword evidence="5" id="KW-0378">Hydrolase</keyword>
<evidence type="ECO:0008006" key="11">
    <source>
        <dbReference type="Google" id="ProtNLM"/>
    </source>
</evidence>
<evidence type="ECO:0000256" key="6">
    <source>
        <dbReference type="ARBA" id="ARBA00023277"/>
    </source>
</evidence>
<dbReference type="Proteomes" id="UP000251800">
    <property type="component" value="Unassembled WGS sequence"/>
</dbReference>
<keyword evidence="4 8" id="KW-0732">Signal</keyword>
<dbReference type="PANTHER" id="PTHR38050">
    <property type="match status" value="1"/>
</dbReference>
<protein>
    <recommendedName>
        <fullName evidence="11">Polyhydroxybutyrate depolymerase</fullName>
    </recommendedName>
</protein>
<evidence type="ECO:0000256" key="2">
    <source>
        <dbReference type="ARBA" id="ARBA00022525"/>
    </source>
</evidence>
<dbReference type="OrthoDB" id="5857410at2"/>
<evidence type="ECO:0000256" key="8">
    <source>
        <dbReference type="SAM" id="SignalP"/>
    </source>
</evidence>
<dbReference type="GO" id="GO:0045493">
    <property type="term" value="P:xylan catabolic process"/>
    <property type="evidence" value="ECO:0007669"/>
    <property type="project" value="UniProtKB-KW"/>
</dbReference>
<dbReference type="PROSITE" id="PS51257">
    <property type="entry name" value="PROKAR_LIPOPROTEIN"/>
    <property type="match status" value="1"/>
</dbReference>
<feature type="chain" id="PRO_5016690496" description="Polyhydroxybutyrate depolymerase" evidence="8">
    <location>
        <begin position="30"/>
        <end position="306"/>
    </location>
</feature>
<proteinExistence type="predicted"/>
<evidence type="ECO:0000256" key="1">
    <source>
        <dbReference type="ARBA" id="ARBA00004613"/>
    </source>
</evidence>
<keyword evidence="3" id="KW-0858">Xylan degradation</keyword>
<keyword evidence="6" id="KW-0119">Carbohydrate metabolism</keyword>
<organism evidence="9 10">
    <name type="scientific">Abyssibacter profundi</name>
    <dbReference type="NCBI Taxonomy" id="2182787"/>
    <lineage>
        <taxon>Bacteria</taxon>
        <taxon>Pseudomonadati</taxon>
        <taxon>Pseudomonadota</taxon>
        <taxon>Gammaproteobacteria</taxon>
        <taxon>Chromatiales</taxon>
        <taxon>Oceanococcaceae</taxon>
        <taxon>Abyssibacter</taxon>
    </lineage>
</organism>
<comment type="subcellular location">
    <subcellularLocation>
        <location evidence="1">Secreted</location>
    </subcellularLocation>
</comment>
<dbReference type="PANTHER" id="PTHR38050:SF2">
    <property type="entry name" value="FERULOYL ESTERASE C-RELATED"/>
    <property type="match status" value="1"/>
</dbReference>